<dbReference type="EMBL" id="PSZM01000012">
    <property type="protein sequence ID" value="PQL94542.1"/>
    <property type="molecule type" value="Genomic_DNA"/>
</dbReference>
<comment type="caution">
    <text evidence="3">The sequence shown here is derived from an EMBL/GenBank/DDBJ whole genome shotgun (WGS) entry which is preliminary data.</text>
</comment>
<keyword evidence="1" id="KW-0732">Signal</keyword>
<dbReference type="NCBIfam" id="TIGR04183">
    <property type="entry name" value="Por_Secre_tail"/>
    <property type="match status" value="1"/>
</dbReference>
<protein>
    <recommendedName>
        <fullName evidence="2">Secretion system C-terminal sorting domain-containing protein</fullName>
    </recommendedName>
</protein>
<evidence type="ECO:0000256" key="1">
    <source>
        <dbReference type="ARBA" id="ARBA00022729"/>
    </source>
</evidence>
<dbReference type="Pfam" id="PF18962">
    <property type="entry name" value="Por_Secre_tail"/>
    <property type="match status" value="1"/>
</dbReference>
<evidence type="ECO:0000313" key="4">
    <source>
        <dbReference type="Proteomes" id="UP000238042"/>
    </source>
</evidence>
<evidence type="ECO:0000313" key="3">
    <source>
        <dbReference type="EMBL" id="PQL94542.1"/>
    </source>
</evidence>
<accession>A0A2S8AFD0</accession>
<dbReference type="RefSeq" id="WP_146106024.1">
    <property type="nucleotide sequence ID" value="NZ_PSZM01000012.1"/>
</dbReference>
<proteinExistence type="predicted"/>
<feature type="non-terminal residue" evidence="3">
    <location>
        <position position="1"/>
    </location>
</feature>
<organism evidence="3 4">
    <name type="scientific">Apibacter adventoris</name>
    <dbReference type="NCBI Taxonomy" id="1679466"/>
    <lineage>
        <taxon>Bacteria</taxon>
        <taxon>Pseudomonadati</taxon>
        <taxon>Bacteroidota</taxon>
        <taxon>Flavobacteriia</taxon>
        <taxon>Flavobacteriales</taxon>
        <taxon>Weeksellaceae</taxon>
        <taxon>Apibacter</taxon>
    </lineage>
</organism>
<reference evidence="3 4" key="1">
    <citation type="submission" date="2018-02" db="EMBL/GenBank/DDBJ databases">
        <title>Genome sequences of Apibacter spp., gut symbionts of Asian honey bees.</title>
        <authorList>
            <person name="Kwong W.K."/>
            <person name="Steele M.I."/>
            <person name="Moran N.A."/>
        </authorList>
    </citation>
    <scope>NUCLEOTIDE SEQUENCE [LARGE SCALE GENOMIC DNA]</scope>
    <source>
        <strain evidence="4">wkB301</strain>
    </source>
</reference>
<dbReference type="AlphaFoldDB" id="A0A2S8AFD0"/>
<sequence>CNSINGSTLEVGSSFNKTLQLKYTVIGNPINFTGYKKTEKGITIEVGTEGQQISLSGSGVIAVTISGTPTQSGSLSLEINNRSCNLSIENKQIKKNELKLVPNPLNTSVGSIYINSDFEDNHATITIFDVSGKIIYINNYIVKKGEQKLEFKSPVLSGIYIVQFKSSKITKTLKLIVE</sequence>
<dbReference type="InterPro" id="IPR026444">
    <property type="entry name" value="Secre_tail"/>
</dbReference>
<name>A0A2S8AFD0_9FLAO</name>
<gene>
    <name evidence="3" type="ORF">C4S77_02980</name>
</gene>
<feature type="domain" description="Secretion system C-terminal sorting" evidence="2">
    <location>
        <begin position="102"/>
        <end position="177"/>
    </location>
</feature>
<keyword evidence="4" id="KW-1185">Reference proteome</keyword>
<dbReference type="Proteomes" id="UP000238042">
    <property type="component" value="Unassembled WGS sequence"/>
</dbReference>
<evidence type="ECO:0000259" key="2">
    <source>
        <dbReference type="Pfam" id="PF18962"/>
    </source>
</evidence>